<dbReference type="GO" id="GO:0046872">
    <property type="term" value="F:metal ion binding"/>
    <property type="evidence" value="ECO:0007669"/>
    <property type="project" value="UniProtKB-KW"/>
</dbReference>
<dbReference type="PANTHER" id="PTHR45955">
    <property type="entry name" value="PHOSPHOACETYLGLUCOSAMINE MUTASE"/>
    <property type="match status" value="1"/>
</dbReference>
<name>A0A1Y1JHE3_PLAGO</name>
<evidence type="ECO:0000256" key="2">
    <source>
        <dbReference type="ARBA" id="ARBA00010231"/>
    </source>
</evidence>
<comment type="cofactor">
    <cofactor evidence="1">
        <name>Mg(2+)</name>
        <dbReference type="ChEBI" id="CHEBI:18420"/>
    </cofactor>
</comment>
<dbReference type="Gene3D" id="3.40.120.10">
    <property type="entry name" value="Alpha-D-Glucose-1,6-Bisphosphate, subunit A, domain 3"/>
    <property type="match status" value="2"/>
</dbReference>
<evidence type="ECO:0000313" key="11">
    <source>
        <dbReference type="EMBL" id="GAW81068.1"/>
    </source>
</evidence>
<feature type="domain" description="Phosphoacetylglucosamine mutase AMG1" evidence="9">
    <location>
        <begin position="594"/>
        <end position="726"/>
    </location>
</feature>
<evidence type="ECO:0000256" key="6">
    <source>
        <dbReference type="SAM" id="MobiDB-lite"/>
    </source>
</evidence>
<dbReference type="SUPFAM" id="SSF55957">
    <property type="entry name" value="Phosphoglucomutase, C-terminal domain"/>
    <property type="match status" value="1"/>
</dbReference>
<evidence type="ECO:0000259" key="9">
    <source>
        <dbReference type="Pfam" id="PF21404"/>
    </source>
</evidence>
<protein>
    <submittedName>
        <fullName evidence="11">Phosphoacetylglucosamine mutase</fullName>
    </submittedName>
</protein>
<dbReference type="OMA" id="EHEKYLI"/>
<evidence type="ECO:0000256" key="4">
    <source>
        <dbReference type="ARBA" id="ARBA00022842"/>
    </source>
</evidence>
<reference evidence="12" key="1">
    <citation type="submission" date="2017-04" db="EMBL/GenBank/DDBJ databases">
        <title>Plasmodium gonderi genome.</title>
        <authorList>
            <person name="Arisue N."/>
            <person name="Honma H."/>
            <person name="Kawai S."/>
            <person name="Tougan T."/>
            <person name="Tanabe K."/>
            <person name="Horii T."/>
        </authorList>
    </citation>
    <scope>NUCLEOTIDE SEQUENCE [LARGE SCALE GENOMIC DNA]</scope>
    <source>
        <strain evidence="12">ATCC 30045</strain>
    </source>
</reference>
<evidence type="ECO:0000256" key="3">
    <source>
        <dbReference type="ARBA" id="ARBA00022723"/>
    </source>
</evidence>
<dbReference type="InterPro" id="IPR036900">
    <property type="entry name" value="A-D-PHexomutase_C_sf"/>
</dbReference>
<dbReference type="AlphaFoldDB" id="A0A1Y1JHE3"/>
<gene>
    <name evidence="11" type="ORF">PGO_092680</name>
</gene>
<evidence type="ECO:0000256" key="1">
    <source>
        <dbReference type="ARBA" id="ARBA00001946"/>
    </source>
</evidence>
<dbReference type="PANTHER" id="PTHR45955:SF1">
    <property type="entry name" value="PHOSPHOACETYLGLUCOSAMINE MUTASE"/>
    <property type="match status" value="1"/>
</dbReference>
<keyword evidence="4" id="KW-0460">Magnesium</keyword>
<dbReference type="GO" id="GO:0004610">
    <property type="term" value="F:phosphoacetylglucosamine mutase activity"/>
    <property type="evidence" value="ECO:0007669"/>
    <property type="project" value="TreeGrafter"/>
</dbReference>
<comment type="similarity">
    <text evidence="2">Belongs to the phosphohexose mutase family.</text>
</comment>
<evidence type="ECO:0000313" key="12">
    <source>
        <dbReference type="Proteomes" id="UP000195521"/>
    </source>
</evidence>
<keyword evidence="12" id="KW-1185">Reference proteome</keyword>
<dbReference type="InterPro" id="IPR016055">
    <property type="entry name" value="A-D-PHexomutase_a/b/a-I/II/III"/>
</dbReference>
<feature type="compositionally biased region" description="Basic and acidic residues" evidence="6">
    <location>
        <begin position="590"/>
        <end position="601"/>
    </location>
</feature>
<evidence type="ECO:0000259" key="7">
    <source>
        <dbReference type="Pfam" id="PF00408"/>
    </source>
</evidence>
<dbReference type="Proteomes" id="UP000195521">
    <property type="component" value="Unassembled WGS sequence"/>
</dbReference>
<dbReference type="SUPFAM" id="SSF53738">
    <property type="entry name" value="Phosphoglucomutase, first 3 domains"/>
    <property type="match status" value="3"/>
</dbReference>
<organism evidence="11 12">
    <name type="scientific">Plasmodium gonderi</name>
    <dbReference type="NCBI Taxonomy" id="77519"/>
    <lineage>
        <taxon>Eukaryota</taxon>
        <taxon>Sar</taxon>
        <taxon>Alveolata</taxon>
        <taxon>Apicomplexa</taxon>
        <taxon>Aconoidasida</taxon>
        <taxon>Haemosporida</taxon>
        <taxon>Plasmodiidae</taxon>
        <taxon>Plasmodium</taxon>
        <taxon>Plasmodium (Plasmodium)</taxon>
    </lineage>
</organism>
<accession>A0A1Y1JHE3</accession>
<keyword evidence="5" id="KW-0413">Isomerase</keyword>
<dbReference type="Pfam" id="PF02878">
    <property type="entry name" value="PGM_PMM_I"/>
    <property type="match status" value="1"/>
</dbReference>
<dbReference type="Pfam" id="PF21404">
    <property type="entry name" value="AMG1_III"/>
    <property type="match status" value="1"/>
</dbReference>
<feature type="domain" description="Phosphoacetylglucosamine mutase AMG1" evidence="10">
    <location>
        <begin position="383"/>
        <end position="499"/>
    </location>
</feature>
<dbReference type="Pfam" id="PF21405">
    <property type="entry name" value="AMG1_II"/>
    <property type="match status" value="1"/>
</dbReference>
<dbReference type="EMBL" id="BDQF01000010">
    <property type="protein sequence ID" value="GAW81068.1"/>
    <property type="molecule type" value="Genomic_DNA"/>
</dbReference>
<proteinExistence type="inferred from homology"/>
<feature type="domain" description="Alpha-D-phosphohexomutase C-terminal" evidence="7">
    <location>
        <begin position="781"/>
        <end position="822"/>
    </location>
</feature>
<dbReference type="InterPro" id="IPR005843">
    <property type="entry name" value="A-D-PHexomutase_C"/>
</dbReference>
<dbReference type="GO" id="GO:0006048">
    <property type="term" value="P:UDP-N-acetylglucosamine biosynthetic process"/>
    <property type="evidence" value="ECO:0007669"/>
    <property type="project" value="TreeGrafter"/>
</dbReference>
<evidence type="ECO:0000256" key="5">
    <source>
        <dbReference type="ARBA" id="ARBA00023235"/>
    </source>
</evidence>
<keyword evidence="3" id="KW-0479">Metal-binding</keyword>
<feature type="domain" description="Alpha-D-phosphohexomutase alpha/beta/alpha" evidence="8">
    <location>
        <begin position="118"/>
        <end position="159"/>
    </location>
</feature>
<feature type="region of interest" description="Disordered" evidence="6">
    <location>
        <begin position="572"/>
        <end position="601"/>
    </location>
</feature>
<dbReference type="OrthoDB" id="1928at2759"/>
<dbReference type="Pfam" id="PF00408">
    <property type="entry name" value="PGM_PMM_IV"/>
    <property type="match status" value="1"/>
</dbReference>
<dbReference type="GO" id="GO:0005975">
    <property type="term" value="P:carbohydrate metabolic process"/>
    <property type="evidence" value="ECO:0007669"/>
    <property type="project" value="InterPro"/>
</dbReference>
<dbReference type="RefSeq" id="XP_028543657.1">
    <property type="nucleotide sequence ID" value="XM_028687856.1"/>
</dbReference>
<dbReference type="Gene3D" id="3.30.310.50">
    <property type="entry name" value="Alpha-D-phosphohexomutase, C-terminal domain"/>
    <property type="match status" value="1"/>
</dbReference>
<evidence type="ECO:0000259" key="8">
    <source>
        <dbReference type="Pfam" id="PF02878"/>
    </source>
</evidence>
<dbReference type="GeneID" id="39747786"/>
<evidence type="ECO:0000259" key="10">
    <source>
        <dbReference type="Pfam" id="PF21405"/>
    </source>
</evidence>
<comment type="caution">
    <text evidence="11">The sequence shown here is derived from an EMBL/GenBank/DDBJ whole genome shotgun (WGS) entry which is preliminary data.</text>
</comment>
<sequence>MTNREESVFFRKIKPCIEKYMPCYSPSSSSSKECEIQFESTFELSYGNSGFRDKYKATGCELLNVFNKCGILVGLLFIKYNYERAIRYNLFHYSFEEGKNVIHHKLLNNLKHKIRWKNVGIIITASHNAHDENGVKIIDQNGRQINELYENYLSELVNKHLRYLKKNKKCIIDDIVHDIINFIAQFFKEEINIDIYDNEIFNNINKLDNIIHYCNVNNVLKGNVCIGFDTRTSSIHLNNIIIETLNSLNIYKCINNMCYVTTPCMHFIVYFFNEIFIDQKLDTEVVKDEKYVIHKKKGDLNYMNNFHIQETKSIMDLYYFGREIKQNNSSYDSLKNHNDEEETDLKNKFHKFKDHLQMENYCPSEGNKLHHRNWHHLVAHNSDRIYYDYFIRSFEKLYNYINEIFNDILKKNCKEEIIYVDCSNGIASLKLDNFHDIFKILKKKIIKINFLQDEKSVLNFHCGADYVYRKRKIPRNGIKLIQNPKTKLCSFDGDADRVVYLYVNDTLPASLKEKKEEIAREIISTEGVGKNEGVPLHGNVNCVAILDGPKIICLFFKCIAKMLSHVEVKKKCQNEGSGKNGPNEPNTLSKPKEQNEQPEERKKIDINIIHTAYVNSAFINHINEEKNFANKNIELFRHINVNIICTKTGIKHLDNMARKSTIAILFEPNGHGSIYTNLQELNDWSIHLCIQNDRYFVALKNFLLFFNQTSGDAIVDFIAIELSLTFLNLTINDWDQFFTPLPSLYINLPCPKYVLDNIIPHPDHEKYLIKPQGLQNRIDKIVFEIDPTHGRCFIRPSGTEILLRIYAEAQTLRQRDHILDKVKQALLQYIHETDMCSSHES</sequence>
<dbReference type="InterPro" id="IPR049023">
    <property type="entry name" value="AMG1_II"/>
</dbReference>
<dbReference type="InterPro" id="IPR005844">
    <property type="entry name" value="A-D-PHexomutase_a/b/a-I"/>
</dbReference>
<dbReference type="InterPro" id="IPR049022">
    <property type="entry name" value="AMG1_III"/>
</dbReference>